<dbReference type="OrthoDB" id="1696305at2759"/>
<dbReference type="InterPro" id="IPR050896">
    <property type="entry name" value="Mito_lipid_metab_GTPase"/>
</dbReference>
<dbReference type="EMBL" id="MJBS01000055">
    <property type="protein sequence ID" value="OHE97670.1"/>
    <property type="molecule type" value="Genomic_DNA"/>
</dbReference>
<dbReference type="PANTHER" id="PTHR46434">
    <property type="entry name" value="GENETIC INTERACTOR OF PROHIBITINS 3, MITOCHONDRIAL"/>
    <property type="match status" value="1"/>
</dbReference>
<dbReference type="PANTHER" id="PTHR46434:SF1">
    <property type="entry name" value="GENETIC INTERACTOR OF PROHIBITINS 3, MITOCHONDRIAL"/>
    <property type="match status" value="1"/>
</dbReference>
<name>A0A1G4B884_9PEZI</name>
<sequence>MHRALSSRWLRSAMSIGDRAALGEVPVYLCPSLTTASARHCFAPAGDTHRNLPYRQRRCVHVEATTIPEGAAPPPPPASETTKISTRNLPLSCSGCGALSQTTEAGHAGYYDLSRRAVKEFLAPKGSDEEGGKEARAEDNVIDEVLQNMSEEQLAQLGLDPKTLRYGEELESDIITSGPKTKRVPLCDRCHKLVHHHSGESIYHPTVDSLRETIEESPFKNNHIYHVIDAADFPMSFIPKLHQVLDANLKHRNRRNRAGRYFQDRKFDMSFIITRSDLLAPKKEQVDSLMPYMREVLRRSLGKFGKLIRLGNVKCVSAQRGWWTKPLKEEIYERGGAGWMVGKVNVGKSQLFDSVFPKGTTASIPSKHPLAISLSTKKEDSNGAHFEAGDPFENDSERLDLNALLPPARTETNFPEMPTVSSLPGTTASPIRIPFGNGKGELIDLPGVARSDLEKYVKPEHREDLIMHHRIKPEQHSLKPGQSLLLGGLIRITPSTPDLVYLAYNFTPIPEHATSTEKAIEFQQQTRASDRVPNIAAPGLADKLKLAGTFELKYDVTKERAGPLTRKDVGRRKVEDLPWRVLATDILIEGCGWVEIVAQVRTKDLFAGCAPSFIQEEPESEPELEVEPELVDGFSKMEMAASSQSAPPKVEKKKPAAVKPARNPDEPNWPGVEVWTPEGKFIGSRLPMNAWLLNKSPKKVLKSRPRKSMKGAKKAVKAVKRALAANA</sequence>
<dbReference type="GeneID" id="34560233"/>
<evidence type="ECO:0000313" key="3">
    <source>
        <dbReference type="Proteomes" id="UP000176998"/>
    </source>
</evidence>
<proteinExistence type="predicted"/>
<dbReference type="SUPFAM" id="SSF52540">
    <property type="entry name" value="P-loop containing nucleoside triphosphate hydrolases"/>
    <property type="match status" value="1"/>
</dbReference>
<organism evidence="2 3">
    <name type="scientific">Colletotrichum orchidophilum</name>
    <dbReference type="NCBI Taxonomy" id="1209926"/>
    <lineage>
        <taxon>Eukaryota</taxon>
        <taxon>Fungi</taxon>
        <taxon>Dikarya</taxon>
        <taxon>Ascomycota</taxon>
        <taxon>Pezizomycotina</taxon>
        <taxon>Sordariomycetes</taxon>
        <taxon>Hypocreomycetidae</taxon>
        <taxon>Glomerellales</taxon>
        <taxon>Glomerellaceae</taxon>
        <taxon>Colletotrichum</taxon>
    </lineage>
</organism>
<reference evidence="2 3" key="1">
    <citation type="submission" date="2016-09" db="EMBL/GenBank/DDBJ databases">
        <authorList>
            <person name="Capua I."/>
            <person name="De Benedictis P."/>
            <person name="Joannis T."/>
            <person name="Lombin L.H."/>
            <person name="Cattoli G."/>
        </authorList>
    </citation>
    <scope>NUCLEOTIDE SEQUENCE [LARGE SCALE GENOMIC DNA]</scope>
    <source>
        <strain evidence="2 3">IMI 309357</strain>
    </source>
</reference>
<evidence type="ECO:0000313" key="2">
    <source>
        <dbReference type="EMBL" id="OHE97670.1"/>
    </source>
</evidence>
<accession>A0A1G4B884</accession>
<dbReference type="Gene3D" id="3.40.50.300">
    <property type="entry name" value="P-loop containing nucleotide triphosphate hydrolases"/>
    <property type="match status" value="1"/>
</dbReference>
<feature type="region of interest" description="Disordered" evidence="1">
    <location>
        <begin position="641"/>
        <end position="674"/>
    </location>
</feature>
<protein>
    <recommendedName>
        <fullName evidence="4">Genetic interactor of prohibitins 3, mitochondrial</fullName>
    </recommendedName>
</protein>
<dbReference type="Proteomes" id="UP000176998">
    <property type="component" value="Unassembled WGS sequence"/>
</dbReference>
<evidence type="ECO:0000256" key="1">
    <source>
        <dbReference type="SAM" id="MobiDB-lite"/>
    </source>
</evidence>
<evidence type="ECO:0008006" key="4">
    <source>
        <dbReference type="Google" id="ProtNLM"/>
    </source>
</evidence>
<dbReference type="STRING" id="1209926.A0A1G4B884"/>
<dbReference type="InterPro" id="IPR027417">
    <property type="entry name" value="P-loop_NTPase"/>
</dbReference>
<comment type="caution">
    <text evidence="2">The sequence shown here is derived from an EMBL/GenBank/DDBJ whole genome shotgun (WGS) entry which is preliminary data.</text>
</comment>
<keyword evidence="3" id="KW-1185">Reference proteome</keyword>
<feature type="region of interest" description="Disordered" evidence="1">
    <location>
        <begin position="697"/>
        <end position="727"/>
    </location>
</feature>
<dbReference type="RefSeq" id="XP_022474823.1">
    <property type="nucleotide sequence ID" value="XM_022618723.1"/>
</dbReference>
<dbReference type="AlphaFoldDB" id="A0A1G4B884"/>
<feature type="compositionally biased region" description="Basic residues" evidence="1">
    <location>
        <begin position="697"/>
        <end position="720"/>
    </location>
</feature>
<dbReference type="GO" id="GO:0005739">
    <property type="term" value="C:mitochondrion"/>
    <property type="evidence" value="ECO:0007669"/>
    <property type="project" value="TreeGrafter"/>
</dbReference>
<gene>
    <name evidence="2" type="ORF">CORC01_07085</name>
</gene>